<evidence type="ECO:0000313" key="1">
    <source>
        <dbReference type="EMBL" id="KAI4350208.1"/>
    </source>
</evidence>
<reference evidence="1 2" key="1">
    <citation type="journal article" date="2022" name="DNA Res.">
        <title>Chromosomal-level genome assembly of the orchid tree Bauhinia variegata (Leguminosae; Cercidoideae) supports the allotetraploid origin hypothesis of Bauhinia.</title>
        <authorList>
            <person name="Zhong Y."/>
            <person name="Chen Y."/>
            <person name="Zheng D."/>
            <person name="Pang J."/>
            <person name="Liu Y."/>
            <person name="Luo S."/>
            <person name="Meng S."/>
            <person name="Qian L."/>
            <person name="Wei D."/>
            <person name="Dai S."/>
            <person name="Zhou R."/>
        </authorList>
    </citation>
    <scope>NUCLEOTIDE SEQUENCE [LARGE SCALE GENOMIC DNA]</scope>
    <source>
        <strain evidence="1">BV-YZ2020</strain>
    </source>
</reference>
<protein>
    <submittedName>
        <fullName evidence="1">Uncharacterized protein</fullName>
    </submittedName>
</protein>
<accession>A0ACB9PP48</accession>
<keyword evidence="2" id="KW-1185">Reference proteome</keyword>
<name>A0ACB9PP48_BAUVA</name>
<organism evidence="1 2">
    <name type="scientific">Bauhinia variegata</name>
    <name type="common">Purple orchid tree</name>
    <name type="synonym">Phanera variegata</name>
    <dbReference type="NCBI Taxonomy" id="167791"/>
    <lineage>
        <taxon>Eukaryota</taxon>
        <taxon>Viridiplantae</taxon>
        <taxon>Streptophyta</taxon>
        <taxon>Embryophyta</taxon>
        <taxon>Tracheophyta</taxon>
        <taxon>Spermatophyta</taxon>
        <taxon>Magnoliopsida</taxon>
        <taxon>eudicotyledons</taxon>
        <taxon>Gunneridae</taxon>
        <taxon>Pentapetalae</taxon>
        <taxon>rosids</taxon>
        <taxon>fabids</taxon>
        <taxon>Fabales</taxon>
        <taxon>Fabaceae</taxon>
        <taxon>Cercidoideae</taxon>
        <taxon>Cercideae</taxon>
        <taxon>Bauhiniinae</taxon>
        <taxon>Bauhinia</taxon>
    </lineage>
</organism>
<gene>
    <name evidence="1" type="ORF">L6164_004682</name>
</gene>
<comment type="caution">
    <text evidence="1">The sequence shown here is derived from an EMBL/GenBank/DDBJ whole genome shotgun (WGS) entry which is preliminary data.</text>
</comment>
<dbReference type="Proteomes" id="UP000828941">
    <property type="component" value="Chromosome 3"/>
</dbReference>
<proteinExistence type="predicted"/>
<sequence length="69" mass="7712">MQSLSLYNGTLSQSGLFSSLSCIRAGNAGMVTTAELDGWLKEAEKQQKEIERWSRRNVSSMRMDAKIDV</sequence>
<evidence type="ECO:0000313" key="2">
    <source>
        <dbReference type="Proteomes" id="UP000828941"/>
    </source>
</evidence>
<dbReference type="EMBL" id="CM039428">
    <property type="protein sequence ID" value="KAI4350208.1"/>
    <property type="molecule type" value="Genomic_DNA"/>
</dbReference>